<reference evidence="5" key="3">
    <citation type="submission" date="2015-04" db="UniProtKB">
        <authorList>
            <consortium name="EnsemblPlants"/>
        </authorList>
    </citation>
    <scope>IDENTIFICATION</scope>
</reference>
<dbReference type="InterPro" id="IPR005202">
    <property type="entry name" value="TF_GRAS"/>
</dbReference>
<dbReference type="Proteomes" id="UP000032180">
    <property type="component" value="Chromosome 7"/>
</dbReference>
<feature type="region of interest" description="Leucine repeat II (LRII)" evidence="3">
    <location>
        <begin position="213"/>
        <end position="245"/>
    </location>
</feature>
<dbReference type="AlphaFoldDB" id="A0A0D9WXP6"/>
<dbReference type="Gramene" id="LPERR07G08870.1">
    <property type="protein sequence ID" value="LPERR07G08870.1"/>
    <property type="gene ID" value="LPERR07G08870"/>
</dbReference>
<feature type="region of interest" description="Disordered" evidence="4">
    <location>
        <begin position="434"/>
        <end position="458"/>
    </location>
</feature>
<evidence type="ECO:0000313" key="5">
    <source>
        <dbReference type="EnsemblPlants" id="LPERR07G08870.1"/>
    </source>
</evidence>
<protein>
    <submittedName>
        <fullName evidence="5">Uncharacterized protein</fullName>
    </submittedName>
</protein>
<reference evidence="5 6" key="1">
    <citation type="submission" date="2012-08" db="EMBL/GenBank/DDBJ databases">
        <title>Oryza genome evolution.</title>
        <authorList>
            <person name="Wing R.A."/>
        </authorList>
    </citation>
    <scope>NUCLEOTIDE SEQUENCE</scope>
</reference>
<feature type="region of interest" description="SAW" evidence="3">
    <location>
        <begin position="341"/>
        <end position="416"/>
    </location>
</feature>
<feature type="compositionally biased region" description="Gly residues" evidence="4">
    <location>
        <begin position="445"/>
        <end position="458"/>
    </location>
</feature>
<feature type="short sequence motif" description="LXXLL motif" evidence="3">
    <location>
        <begin position="263"/>
        <end position="267"/>
    </location>
</feature>
<dbReference type="PROSITE" id="PS50985">
    <property type="entry name" value="GRAS"/>
    <property type="match status" value="1"/>
</dbReference>
<comment type="similarity">
    <text evidence="3">Belongs to the GRAS family.</text>
</comment>
<comment type="caution">
    <text evidence="3">Lacks conserved residue(s) required for the propagation of feature annotation.</text>
</comment>
<keyword evidence="6" id="KW-1185">Reference proteome</keyword>
<evidence type="ECO:0000256" key="4">
    <source>
        <dbReference type="SAM" id="MobiDB-lite"/>
    </source>
</evidence>
<organism evidence="5 6">
    <name type="scientific">Leersia perrieri</name>
    <dbReference type="NCBI Taxonomy" id="77586"/>
    <lineage>
        <taxon>Eukaryota</taxon>
        <taxon>Viridiplantae</taxon>
        <taxon>Streptophyta</taxon>
        <taxon>Embryophyta</taxon>
        <taxon>Tracheophyta</taxon>
        <taxon>Spermatophyta</taxon>
        <taxon>Magnoliopsida</taxon>
        <taxon>Liliopsida</taxon>
        <taxon>Poales</taxon>
        <taxon>Poaceae</taxon>
        <taxon>BOP clade</taxon>
        <taxon>Oryzoideae</taxon>
        <taxon>Oryzeae</taxon>
        <taxon>Oryzinae</taxon>
        <taxon>Leersia</taxon>
    </lineage>
</organism>
<dbReference type="Pfam" id="PF03514">
    <property type="entry name" value="GRAS"/>
    <property type="match status" value="1"/>
</dbReference>
<dbReference type="STRING" id="77586.A0A0D9WXP6"/>
<keyword evidence="2" id="KW-0804">Transcription</keyword>
<feature type="short sequence motif" description="VHIID" evidence="3">
    <location>
        <begin position="165"/>
        <end position="169"/>
    </location>
</feature>
<dbReference type="EnsemblPlants" id="LPERR07G08870.1">
    <property type="protein sequence ID" value="LPERR07G08870.1"/>
    <property type="gene ID" value="LPERR07G08870"/>
</dbReference>
<dbReference type="eggNOG" id="ENOG502QPMG">
    <property type="taxonomic scope" value="Eukaryota"/>
</dbReference>
<evidence type="ECO:0000256" key="1">
    <source>
        <dbReference type="ARBA" id="ARBA00023015"/>
    </source>
</evidence>
<accession>A0A0D9WXP6</accession>
<feature type="region of interest" description="VHIID" evidence="3">
    <location>
        <begin position="134"/>
        <end position="199"/>
    </location>
</feature>
<dbReference type="PANTHER" id="PTHR31636">
    <property type="entry name" value="OSJNBA0084A10.13 PROTEIN-RELATED"/>
    <property type="match status" value="1"/>
</dbReference>
<sequence>MDVADAALAMAINGNGSGAAECVQSPPGMTVATPSVPSAVQIEAARRWQEMENTAVRLVNHLVTCAGAIQAGDYAAAAGSLSDAREILTKIPISVGIGRVATLFADALSERLFPAFPNSPLPLPMPRAEQRELFRVFFEAGPHLKFAHFTANQAILKAFEGCGAVHVIDFTDMDGVQWPALIQDLAIRPGGPPFLRLTGIGPLADSDRDELRDVGIQLVEFARSCNVPFTFRGIATDQIDCLRPWMFRIVPGETIAVNAVLQLHRLLIDQDAAVVASSPAPIEAEANHNKLSLQERVTDSLFYYVAMFDSIEATNRHTGGDGAGNPLAEAFLQMEIADIVCHEGISRVECHEPMARWMESMQRAGLTLIPHGRKELCLVAMHVREFSGAGFGVQENDGFLTLTWQNQKLYTASAWHCAVTGPRVVTGGAIAMDPEERKNNSKDGSSGGSGQGFFAGNV</sequence>
<dbReference type="HOGENOM" id="CLU_011924_0_3_1"/>
<evidence type="ECO:0000256" key="2">
    <source>
        <dbReference type="ARBA" id="ARBA00023163"/>
    </source>
</evidence>
<proteinExistence type="inferred from homology"/>
<name>A0A0D9WXP6_9ORYZ</name>
<evidence type="ECO:0000256" key="3">
    <source>
        <dbReference type="PROSITE-ProRule" id="PRU01191"/>
    </source>
</evidence>
<reference evidence="6" key="2">
    <citation type="submission" date="2013-12" db="EMBL/GenBank/DDBJ databases">
        <authorList>
            <person name="Yu Y."/>
            <person name="Lee S."/>
            <person name="de Baynast K."/>
            <person name="Wissotski M."/>
            <person name="Liu L."/>
            <person name="Talag J."/>
            <person name="Goicoechea J."/>
            <person name="Angelova A."/>
            <person name="Jetty R."/>
            <person name="Kudrna D."/>
            <person name="Golser W."/>
            <person name="Rivera L."/>
            <person name="Zhang J."/>
            <person name="Wing R."/>
        </authorList>
    </citation>
    <scope>NUCLEOTIDE SEQUENCE</scope>
</reference>
<evidence type="ECO:0000313" key="6">
    <source>
        <dbReference type="Proteomes" id="UP000032180"/>
    </source>
</evidence>
<keyword evidence="1" id="KW-0805">Transcription regulation</keyword>